<gene>
    <name evidence="4" type="ORF">A2563_03095</name>
</gene>
<dbReference type="Gene3D" id="3.40.1190.20">
    <property type="match status" value="1"/>
</dbReference>
<protein>
    <recommendedName>
        <fullName evidence="3">Carbohydrate kinase PfkB domain-containing protein</fullName>
    </recommendedName>
</protein>
<evidence type="ECO:0000256" key="2">
    <source>
        <dbReference type="ARBA" id="ARBA00022777"/>
    </source>
</evidence>
<dbReference type="SUPFAM" id="SSF53613">
    <property type="entry name" value="Ribokinase-like"/>
    <property type="match status" value="1"/>
</dbReference>
<dbReference type="AlphaFoldDB" id="A0A1F6P9M5"/>
<dbReference type="GO" id="GO:0016301">
    <property type="term" value="F:kinase activity"/>
    <property type="evidence" value="ECO:0007669"/>
    <property type="project" value="UniProtKB-KW"/>
</dbReference>
<accession>A0A1F6P9M5</accession>
<dbReference type="PANTHER" id="PTHR10584:SF166">
    <property type="entry name" value="RIBOKINASE"/>
    <property type="match status" value="1"/>
</dbReference>
<evidence type="ECO:0000259" key="3">
    <source>
        <dbReference type="Pfam" id="PF00294"/>
    </source>
</evidence>
<organism evidence="4 5">
    <name type="scientific">Candidatus Magasanikbacteria bacterium RIFOXYD1_FULL_40_23</name>
    <dbReference type="NCBI Taxonomy" id="1798705"/>
    <lineage>
        <taxon>Bacteria</taxon>
        <taxon>Candidatus Magasanikiibacteriota</taxon>
    </lineage>
</organism>
<feature type="domain" description="Carbohydrate kinase PfkB" evidence="3">
    <location>
        <begin position="49"/>
        <end position="298"/>
    </location>
</feature>
<evidence type="ECO:0000256" key="1">
    <source>
        <dbReference type="ARBA" id="ARBA00022679"/>
    </source>
</evidence>
<dbReference type="InterPro" id="IPR011611">
    <property type="entry name" value="PfkB_dom"/>
</dbReference>
<comment type="caution">
    <text evidence="4">The sequence shown here is derived from an EMBL/GenBank/DDBJ whole genome shotgun (WGS) entry which is preliminary data.</text>
</comment>
<sequence length="326" mass="36156">MFNLLTIGDALIDTHVFINNATLECDINQQNCQLCLNYASKIPITNSFQALGGNAANVAVGAQRLGLKTTIFSSLGDDANGQMVKEALEKQKVNTDLLHTDDRTPTRYSVVLNFKQERTILSYHEKRDYDFHEDLPKIDWVYYTSLSQGYETLQENLLIFLNKHQNINLAYNPGSEQLKNVNLVKEVIARTNLLILNLEEAETILGKKLEDSDIKTFINDLLNLGAKEVAVTDSDKGAWAGDENGVWHCESFPVEVTSKTGAGDAFSSGYLSARFYKENIDTALLWGIAASSHIISASPTEKTPLNKKEMASAISKFSSIKPTLLN</sequence>
<keyword evidence="1" id="KW-0808">Transferase</keyword>
<keyword evidence="2" id="KW-0418">Kinase</keyword>
<proteinExistence type="predicted"/>
<name>A0A1F6P9M5_9BACT</name>
<reference evidence="4 5" key="1">
    <citation type="journal article" date="2016" name="Nat. Commun.">
        <title>Thousands of microbial genomes shed light on interconnected biogeochemical processes in an aquifer system.</title>
        <authorList>
            <person name="Anantharaman K."/>
            <person name="Brown C.T."/>
            <person name="Hug L.A."/>
            <person name="Sharon I."/>
            <person name="Castelle C.J."/>
            <person name="Probst A.J."/>
            <person name="Thomas B.C."/>
            <person name="Singh A."/>
            <person name="Wilkins M.J."/>
            <person name="Karaoz U."/>
            <person name="Brodie E.L."/>
            <person name="Williams K.H."/>
            <person name="Hubbard S.S."/>
            <person name="Banfield J.F."/>
        </authorList>
    </citation>
    <scope>NUCLEOTIDE SEQUENCE [LARGE SCALE GENOMIC DNA]</scope>
</reference>
<dbReference type="Proteomes" id="UP000176634">
    <property type="component" value="Unassembled WGS sequence"/>
</dbReference>
<evidence type="ECO:0000313" key="4">
    <source>
        <dbReference type="EMBL" id="OGH92634.1"/>
    </source>
</evidence>
<evidence type="ECO:0000313" key="5">
    <source>
        <dbReference type="Proteomes" id="UP000176634"/>
    </source>
</evidence>
<dbReference type="EMBL" id="MFRA01000005">
    <property type="protein sequence ID" value="OGH92634.1"/>
    <property type="molecule type" value="Genomic_DNA"/>
</dbReference>
<dbReference type="Pfam" id="PF00294">
    <property type="entry name" value="PfkB"/>
    <property type="match status" value="1"/>
</dbReference>
<dbReference type="PANTHER" id="PTHR10584">
    <property type="entry name" value="SUGAR KINASE"/>
    <property type="match status" value="1"/>
</dbReference>
<dbReference type="InterPro" id="IPR029056">
    <property type="entry name" value="Ribokinase-like"/>
</dbReference>
<dbReference type="STRING" id="1798705.A2563_03095"/>